<evidence type="ECO:0000256" key="9">
    <source>
        <dbReference type="SAM" id="MobiDB-lite"/>
    </source>
</evidence>
<dbReference type="InterPro" id="IPR002401">
    <property type="entry name" value="Cyt_P450_E_grp-I"/>
</dbReference>
<evidence type="ECO:0000256" key="1">
    <source>
        <dbReference type="ARBA" id="ARBA00001971"/>
    </source>
</evidence>
<dbReference type="Gene3D" id="1.10.630.10">
    <property type="entry name" value="Cytochrome P450"/>
    <property type="match status" value="1"/>
</dbReference>
<evidence type="ECO:0000256" key="2">
    <source>
        <dbReference type="ARBA" id="ARBA00010617"/>
    </source>
</evidence>
<keyword evidence="4" id="KW-0479">Metal-binding</keyword>
<evidence type="ECO:0000256" key="6">
    <source>
        <dbReference type="ARBA" id="ARBA00023002"/>
    </source>
</evidence>
<dbReference type="PRINTS" id="PR00463">
    <property type="entry name" value="EP450I"/>
</dbReference>
<dbReference type="InterPro" id="IPR001128">
    <property type="entry name" value="Cyt_P450"/>
</dbReference>
<dbReference type="GO" id="GO:0016705">
    <property type="term" value="F:oxidoreductase activity, acting on paired donors, with incorporation or reduction of molecular oxygen"/>
    <property type="evidence" value="ECO:0007669"/>
    <property type="project" value="InterPro"/>
</dbReference>
<feature type="region of interest" description="Disordered" evidence="9">
    <location>
        <begin position="105"/>
        <end position="132"/>
    </location>
</feature>
<evidence type="ECO:0000256" key="8">
    <source>
        <dbReference type="ARBA" id="ARBA00023033"/>
    </source>
</evidence>
<dbReference type="EMBL" id="LR862129">
    <property type="protein sequence ID" value="CAD1817306.1"/>
    <property type="molecule type" value="Genomic_DNA"/>
</dbReference>
<keyword evidence="8" id="KW-0503">Monooxygenase</keyword>
<dbReference type="InterPro" id="IPR036396">
    <property type="entry name" value="Cyt_P450_sf"/>
</dbReference>
<dbReference type="PANTHER" id="PTHR47944">
    <property type="entry name" value="CYTOCHROME P450 98A9"/>
    <property type="match status" value="1"/>
</dbReference>
<sequence length="359" mass="39587">MDVIVLLRELLLWLILYYGLRRLTVRLLPRKNPNPPPLPPGPRGFPVVGALPLLGRAPHVALARMAQRHGPVMHLKLGQHGVVVASSPDAARVFLKTLDAHFANRPSTRPRRASPTARRTSCSRSTAPGGSCCRGRPVEVAEMLSYAMANMIGQVILSRRVFEAVGAESSEFKDMMVELMTLAGLPNVGDYVPAVAWMDLQGIERRMKELHRRVDVVLSRVMREHEATAAERKGRPDLLDQVVASRDSLEGEKLSDIHFKALLLNLLSAGTDTSSSTIEWAIAEMLLNPAILKQAHAEMDRVIGRTRRLEESDIPNLPYLRAICKEAFRKHPSTPLNLPASAPMPARSTATTSRRTPGS</sequence>
<organism evidence="10">
    <name type="scientific">Ananas comosus var. bracteatus</name>
    <name type="common">red pineapple</name>
    <dbReference type="NCBI Taxonomy" id="296719"/>
    <lineage>
        <taxon>Eukaryota</taxon>
        <taxon>Viridiplantae</taxon>
        <taxon>Streptophyta</taxon>
        <taxon>Embryophyta</taxon>
        <taxon>Tracheophyta</taxon>
        <taxon>Spermatophyta</taxon>
        <taxon>Magnoliopsida</taxon>
        <taxon>Liliopsida</taxon>
        <taxon>Poales</taxon>
        <taxon>Bromeliaceae</taxon>
        <taxon>Bromelioideae</taxon>
        <taxon>Ananas</taxon>
    </lineage>
</organism>
<dbReference type="AlphaFoldDB" id="A0A6V7NG59"/>
<evidence type="ECO:0000256" key="3">
    <source>
        <dbReference type="ARBA" id="ARBA00022617"/>
    </source>
</evidence>
<evidence type="ECO:0000256" key="4">
    <source>
        <dbReference type="ARBA" id="ARBA00022723"/>
    </source>
</evidence>
<comment type="similarity">
    <text evidence="2">Belongs to the cytochrome P450 family.</text>
</comment>
<proteinExistence type="inferred from homology"/>
<evidence type="ECO:0000256" key="5">
    <source>
        <dbReference type="ARBA" id="ARBA00022857"/>
    </source>
</evidence>
<evidence type="ECO:0000256" key="7">
    <source>
        <dbReference type="ARBA" id="ARBA00023004"/>
    </source>
</evidence>
<reference evidence="10" key="1">
    <citation type="submission" date="2020-07" db="EMBL/GenBank/DDBJ databases">
        <authorList>
            <person name="Lin J."/>
        </authorList>
    </citation>
    <scope>NUCLEOTIDE SEQUENCE</scope>
</reference>
<comment type="cofactor">
    <cofactor evidence="1">
        <name>heme</name>
        <dbReference type="ChEBI" id="CHEBI:30413"/>
    </cofactor>
</comment>
<dbReference type="GO" id="GO:0005506">
    <property type="term" value="F:iron ion binding"/>
    <property type="evidence" value="ECO:0007669"/>
    <property type="project" value="InterPro"/>
</dbReference>
<evidence type="ECO:0000313" key="10">
    <source>
        <dbReference type="EMBL" id="CAD1817306.1"/>
    </source>
</evidence>
<accession>A0A6V7NG59</accession>
<dbReference type="GO" id="GO:0004497">
    <property type="term" value="F:monooxygenase activity"/>
    <property type="evidence" value="ECO:0007669"/>
    <property type="project" value="UniProtKB-KW"/>
</dbReference>
<keyword evidence="3" id="KW-0349">Heme</keyword>
<keyword evidence="6" id="KW-0560">Oxidoreductase</keyword>
<dbReference type="PANTHER" id="PTHR47944:SF18">
    <property type="entry name" value="FLAVONOID 3'-MONOOXYGENASE"/>
    <property type="match status" value="1"/>
</dbReference>
<dbReference type="SUPFAM" id="SSF48264">
    <property type="entry name" value="Cytochrome P450"/>
    <property type="match status" value="1"/>
</dbReference>
<keyword evidence="5" id="KW-0521">NADP</keyword>
<gene>
    <name evidence="10" type="ORF">CB5_LOCUS517</name>
</gene>
<dbReference type="GO" id="GO:0020037">
    <property type="term" value="F:heme binding"/>
    <property type="evidence" value="ECO:0007669"/>
    <property type="project" value="InterPro"/>
</dbReference>
<feature type="compositionally biased region" description="Low complexity" evidence="9">
    <location>
        <begin position="105"/>
        <end position="128"/>
    </location>
</feature>
<name>A0A6V7NG59_ANACO</name>
<protein>
    <submittedName>
        <fullName evidence="10">Uncharacterized protein</fullName>
    </submittedName>
</protein>
<feature type="compositionally biased region" description="Low complexity" evidence="9">
    <location>
        <begin position="346"/>
        <end position="359"/>
    </location>
</feature>
<feature type="region of interest" description="Disordered" evidence="9">
    <location>
        <begin position="334"/>
        <end position="359"/>
    </location>
</feature>
<dbReference type="Pfam" id="PF00067">
    <property type="entry name" value="p450"/>
    <property type="match status" value="2"/>
</dbReference>
<keyword evidence="7" id="KW-0408">Iron</keyword>